<dbReference type="Proteomes" id="UP000005240">
    <property type="component" value="Unassembled WGS sequence"/>
</dbReference>
<accession>A0A180GAJ0</accession>
<dbReference type="EnsemblFungi" id="PTTG_11841-t43_1">
    <property type="protein sequence ID" value="PTTG_11841-t43_1-p1"/>
    <property type="gene ID" value="PTTG_11841"/>
</dbReference>
<sequence>MPSPRYAHLSCLTSETGYDHPPPDDPEQEESSRSHHYIEIPGLTTPPIKILKPNRRRRRNLLTLLGGQDISNRYIGEINVLDLDSMQWVEGRRWERHCGTYRSVACTAQLTVRQGDRLDGSDNPDHDEDSLRRLSWSEKPSVERPEPVYLYSNFNFNERLAKRLEISHRRHGRQSHDHLWHLAQPGKTERSNRLLCHLGSRPLPSQSQARPHQGAPRPTSGYLNLQQYPVRGRQSGLAEDRPRPDHDERQLEPSGRLGKLLGDLGQQGPGYRRRLPSSADQLCRLGLHRSRAVCHLPATLLKPELRPSRIQQGNKPEICPSRAFLAIERPSIRFRDRLCRRNGDPTQQ</sequence>
<evidence type="ECO:0000256" key="1">
    <source>
        <dbReference type="SAM" id="MobiDB-lite"/>
    </source>
</evidence>
<dbReference type="STRING" id="630390.A0A180GAJ0"/>
<dbReference type="OrthoDB" id="10001928at2759"/>
<dbReference type="GO" id="GO:0005829">
    <property type="term" value="C:cytosol"/>
    <property type="evidence" value="ECO:0007669"/>
    <property type="project" value="TreeGrafter"/>
</dbReference>
<gene>
    <name evidence="2" type="ORF">PTTG_11841</name>
</gene>
<evidence type="ECO:0000313" key="4">
    <source>
        <dbReference type="Proteomes" id="UP000005240"/>
    </source>
</evidence>
<dbReference type="GO" id="GO:0005739">
    <property type="term" value="C:mitochondrion"/>
    <property type="evidence" value="ECO:0007669"/>
    <property type="project" value="TreeGrafter"/>
</dbReference>
<feature type="region of interest" description="Disordered" evidence="1">
    <location>
        <begin position="115"/>
        <end position="134"/>
    </location>
</feature>
<dbReference type="GO" id="GO:0045454">
    <property type="term" value="P:cell redox homeostasis"/>
    <property type="evidence" value="ECO:0007669"/>
    <property type="project" value="TreeGrafter"/>
</dbReference>
<reference evidence="2" key="1">
    <citation type="submission" date="2009-11" db="EMBL/GenBank/DDBJ databases">
        <authorList>
            <consortium name="The Broad Institute Genome Sequencing Platform"/>
            <person name="Ward D."/>
            <person name="Feldgarden M."/>
            <person name="Earl A."/>
            <person name="Young S.K."/>
            <person name="Zeng Q."/>
            <person name="Koehrsen M."/>
            <person name="Alvarado L."/>
            <person name="Berlin A."/>
            <person name="Bochicchio J."/>
            <person name="Borenstein D."/>
            <person name="Chapman S.B."/>
            <person name="Chen Z."/>
            <person name="Engels R."/>
            <person name="Freedman E."/>
            <person name="Gellesch M."/>
            <person name="Goldberg J."/>
            <person name="Griggs A."/>
            <person name="Gujja S."/>
            <person name="Heilman E."/>
            <person name="Heiman D."/>
            <person name="Hepburn T."/>
            <person name="Howarth C."/>
            <person name="Jen D."/>
            <person name="Larson L."/>
            <person name="Lewis B."/>
            <person name="Mehta T."/>
            <person name="Park D."/>
            <person name="Pearson M."/>
            <person name="Roberts A."/>
            <person name="Saif S."/>
            <person name="Shea T."/>
            <person name="Shenoy N."/>
            <person name="Sisk P."/>
            <person name="Stolte C."/>
            <person name="Sykes S."/>
            <person name="Thomson T."/>
            <person name="Walk T."/>
            <person name="White J."/>
            <person name="Yandava C."/>
            <person name="Izard J."/>
            <person name="Baranova O.V."/>
            <person name="Blanton J.M."/>
            <person name="Tanner A.C."/>
            <person name="Dewhirst F.E."/>
            <person name="Haas B."/>
            <person name="Nusbaum C."/>
            <person name="Birren B."/>
        </authorList>
    </citation>
    <scope>NUCLEOTIDE SEQUENCE [LARGE SCALE GENOMIC DNA]</scope>
    <source>
        <strain evidence="2">1-1 BBBD Race 1</strain>
    </source>
</reference>
<proteinExistence type="predicted"/>
<evidence type="ECO:0000313" key="3">
    <source>
        <dbReference type="EnsemblFungi" id="PTTG_11841-t43_1-p1"/>
    </source>
</evidence>
<dbReference type="PANTHER" id="PTHR43503:SF2">
    <property type="entry name" value="NEGATIVE REGULATOR OF SPORULATION MDS3-RELATED"/>
    <property type="match status" value="1"/>
</dbReference>
<protein>
    <submittedName>
        <fullName evidence="2 3">Uncharacterized protein</fullName>
    </submittedName>
</protein>
<dbReference type="AlphaFoldDB" id="A0A180GAJ0"/>
<organism evidence="2">
    <name type="scientific">Puccinia triticina (isolate 1-1 / race 1 (BBBD))</name>
    <name type="common">Brown leaf rust fungus</name>
    <dbReference type="NCBI Taxonomy" id="630390"/>
    <lineage>
        <taxon>Eukaryota</taxon>
        <taxon>Fungi</taxon>
        <taxon>Dikarya</taxon>
        <taxon>Basidiomycota</taxon>
        <taxon>Pucciniomycotina</taxon>
        <taxon>Pucciniomycetes</taxon>
        <taxon>Pucciniales</taxon>
        <taxon>Pucciniaceae</taxon>
        <taxon>Puccinia</taxon>
    </lineage>
</organism>
<name>A0A180GAJ0_PUCT1</name>
<feature type="region of interest" description="Disordered" evidence="1">
    <location>
        <begin position="198"/>
        <end position="263"/>
    </location>
</feature>
<dbReference type="PANTHER" id="PTHR43503">
    <property type="entry name" value="MCG48959-RELATED"/>
    <property type="match status" value="1"/>
</dbReference>
<dbReference type="VEuPathDB" id="FungiDB:PTTG_11841"/>
<feature type="compositionally biased region" description="Basic and acidic residues" evidence="1">
    <location>
        <begin position="238"/>
        <end position="251"/>
    </location>
</feature>
<keyword evidence="4" id="KW-1185">Reference proteome</keyword>
<dbReference type="EMBL" id="ADAS02000120">
    <property type="protein sequence ID" value="OAV89726.1"/>
    <property type="molecule type" value="Genomic_DNA"/>
</dbReference>
<reference evidence="3" key="4">
    <citation type="submission" date="2025-05" db="UniProtKB">
        <authorList>
            <consortium name="EnsemblFungi"/>
        </authorList>
    </citation>
    <scope>IDENTIFICATION</scope>
    <source>
        <strain evidence="3">isolate 1-1 / race 1 (BBBD)</strain>
    </source>
</reference>
<feature type="region of interest" description="Disordered" evidence="1">
    <location>
        <begin position="1"/>
        <end position="34"/>
    </location>
</feature>
<evidence type="ECO:0000313" key="2">
    <source>
        <dbReference type="EMBL" id="OAV89726.1"/>
    </source>
</evidence>
<reference evidence="2" key="2">
    <citation type="submission" date="2016-05" db="EMBL/GenBank/DDBJ databases">
        <title>Comparative analysis highlights variable genome content of wheat rusts and divergence of the mating loci.</title>
        <authorList>
            <person name="Cuomo C.A."/>
            <person name="Bakkeren G."/>
            <person name="Szabo L."/>
            <person name="Khalil H."/>
            <person name="Joly D."/>
            <person name="Goldberg J."/>
            <person name="Young S."/>
            <person name="Zeng Q."/>
            <person name="Fellers J."/>
        </authorList>
    </citation>
    <scope>NUCLEOTIDE SEQUENCE [LARGE SCALE GENOMIC DNA]</scope>
    <source>
        <strain evidence="2">1-1 BBBD Race 1</strain>
    </source>
</reference>
<reference evidence="3 4" key="3">
    <citation type="journal article" date="2017" name="G3 (Bethesda)">
        <title>Comparative analysis highlights variable genome content of wheat rusts and divergence of the mating loci.</title>
        <authorList>
            <person name="Cuomo C.A."/>
            <person name="Bakkeren G."/>
            <person name="Khalil H.B."/>
            <person name="Panwar V."/>
            <person name="Joly D."/>
            <person name="Linning R."/>
            <person name="Sakthikumar S."/>
            <person name="Song X."/>
            <person name="Adiconis X."/>
            <person name="Fan L."/>
            <person name="Goldberg J.M."/>
            <person name="Levin J.Z."/>
            <person name="Young S."/>
            <person name="Zeng Q."/>
            <person name="Anikster Y."/>
            <person name="Bruce M."/>
            <person name="Wang M."/>
            <person name="Yin C."/>
            <person name="McCallum B."/>
            <person name="Szabo L.J."/>
            <person name="Hulbert S."/>
            <person name="Chen X."/>
            <person name="Fellers J.P."/>
        </authorList>
    </citation>
    <scope>NUCLEOTIDE SEQUENCE</scope>
    <source>
        <strain evidence="3">isolate 1-1 / race 1 (BBBD)</strain>
        <strain evidence="4">Isolate 1-1 / race 1 (BBBD)</strain>
    </source>
</reference>
<feature type="non-terminal residue" evidence="2">
    <location>
        <position position="348"/>
    </location>
</feature>